<dbReference type="AlphaFoldDB" id="A0A381P1I2"/>
<dbReference type="EMBL" id="UINC01000684">
    <property type="protein sequence ID" value="SUZ59533.1"/>
    <property type="molecule type" value="Genomic_DNA"/>
</dbReference>
<protein>
    <submittedName>
        <fullName evidence="1">Uncharacterized protein</fullName>
    </submittedName>
</protein>
<organism evidence="1">
    <name type="scientific">marine metagenome</name>
    <dbReference type="NCBI Taxonomy" id="408172"/>
    <lineage>
        <taxon>unclassified sequences</taxon>
        <taxon>metagenomes</taxon>
        <taxon>ecological metagenomes</taxon>
    </lineage>
</organism>
<name>A0A381P1I2_9ZZZZ</name>
<accession>A0A381P1I2</accession>
<evidence type="ECO:0000313" key="1">
    <source>
        <dbReference type="EMBL" id="SUZ59533.1"/>
    </source>
</evidence>
<reference evidence="1" key="1">
    <citation type="submission" date="2018-05" db="EMBL/GenBank/DDBJ databases">
        <authorList>
            <person name="Lanie J.A."/>
            <person name="Ng W.-L."/>
            <person name="Kazmierczak K.M."/>
            <person name="Andrzejewski T.M."/>
            <person name="Davidsen T.M."/>
            <person name="Wayne K.J."/>
            <person name="Tettelin H."/>
            <person name="Glass J.I."/>
            <person name="Rusch D."/>
            <person name="Podicherti R."/>
            <person name="Tsui H.-C.T."/>
            <person name="Winkler M.E."/>
        </authorList>
    </citation>
    <scope>NUCLEOTIDE SEQUENCE</scope>
</reference>
<proteinExistence type="predicted"/>
<gene>
    <name evidence="1" type="ORF">METZ01_LOCUS12387</name>
</gene>
<sequence length="74" mass="8390">MITTVNLAILGLSIFGWVAITAPDDCPPKYMKTIEKGGELVNSGDISTYCYTSPLPYGKYYWALREEYEEEDEE</sequence>